<dbReference type="GO" id="GO:0030245">
    <property type="term" value="P:cellulose catabolic process"/>
    <property type="evidence" value="ECO:0007669"/>
    <property type="project" value="UniProtKB-UniPathway"/>
</dbReference>
<evidence type="ECO:0000256" key="3">
    <source>
        <dbReference type="ARBA" id="ARBA00004987"/>
    </source>
</evidence>
<dbReference type="Gene3D" id="3.40.50.1700">
    <property type="entry name" value="Glycoside hydrolase family 3 C-terminal domain"/>
    <property type="match status" value="1"/>
</dbReference>
<evidence type="ECO:0000256" key="10">
    <source>
        <dbReference type="ARBA" id="ARBA00023277"/>
    </source>
</evidence>
<dbReference type="InterPro" id="IPR036881">
    <property type="entry name" value="Glyco_hydro_3_C_sf"/>
</dbReference>
<dbReference type="SMART" id="SM01217">
    <property type="entry name" value="Fn3_like"/>
    <property type="match status" value="1"/>
</dbReference>
<protein>
    <recommendedName>
        <fullName evidence="13">beta-glucosidase</fullName>
        <ecNumber evidence="13">3.2.1.21</ecNumber>
    </recommendedName>
</protein>
<dbReference type="GO" id="GO:0008422">
    <property type="term" value="F:beta-glucosidase activity"/>
    <property type="evidence" value="ECO:0007669"/>
    <property type="project" value="UniProtKB-EC"/>
</dbReference>
<dbReference type="UniPathway" id="UPA00696"/>
<evidence type="ECO:0000256" key="9">
    <source>
        <dbReference type="ARBA" id="ARBA00023180"/>
    </source>
</evidence>
<comment type="pathway">
    <text evidence="3 13">Glycan metabolism; cellulose degradation.</text>
</comment>
<comment type="caution">
    <text evidence="15">The sequence shown here is derived from an EMBL/GenBank/DDBJ whole genome shotgun (WGS) entry which is preliminary data.</text>
</comment>
<dbReference type="AlphaFoldDB" id="A0A8K0TLF4"/>
<evidence type="ECO:0000256" key="6">
    <source>
        <dbReference type="ARBA" id="ARBA00022729"/>
    </source>
</evidence>
<accession>A0A8K0TLF4</accession>
<dbReference type="PANTHER" id="PTHR42715">
    <property type="entry name" value="BETA-GLUCOSIDASE"/>
    <property type="match status" value="1"/>
</dbReference>
<name>A0A8K0TLF4_9PEZI</name>
<gene>
    <name evidence="15" type="ORF">B0T11DRAFT_297808</name>
</gene>
<dbReference type="FunFam" id="3.20.20.300:FF:000002">
    <property type="entry name" value="Probable beta-glucosidase"/>
    <property type="match status" value="1"/>
</dbReference>
<dbReference type="Gene3D" id="2.60.40.10">
    <property type="entry name" value="Immunoglobulins"/>
    <property type="match status" value="1"/>
</dbReference>
<evidence type="ECO:0000256" key="4">
    <source>
        <dbReference type="ARBA" id="ARBA00005336"/>
    </source>
</evidence>
<keyword evidence="12 13" id="KW-0624">Polysaccharide degradation</keyword>
<dbReference type="InterPro" id="IPR017853">
    <property type="entry name" value="GH"/>
</dbReference>
<keyword evidence="10 13" id="KW-0119">Carbohydrate metabolism</keyword>
<evidence type="ECO:0000256" key="12">
    <source>
        <dbReference type="ARBA" id="ARBA00023326"/>
    </source>
</evidence>
<dbReference type="InterPro" id="IPR036962">
    <property type="entry name" value="Glyco_hydro_3_N_sf"/>
</dbReference>
<keyword evidence="9" id="KW-0325">Glycoprotein</keyword>
<dbReference type="EC" id="3.2.1.21" evidence="13"/>
<dbReference type="Gene3D" id="3.20.20.300">
    <property type="entry name" value="Glycoside hydrolase, family 3, N-terminal domain"/>
    <property type="match status" value="1"/>
</dbReference>
<dbReference type="SUPFAM" id="SSF51445">
    <property type="entry name" value="(Trans)glycosidases"/>
    <property type="match status" value="1"/>
</dbReference>
<evidence type="ECO:0000259" key="14">
    <source>
        <dbReference type="SMART" id="SM01217"/>
    </source>
</evidence>
<dbReference type="Pfam" id="PF00933">
    <property type="entry name" value="Glyco_hydro_3"/>
    <property type="match status" value="1"/>
</dbReference>
<proteinExistence type="inferred from homology"/>
<dbReference type="GO" id="GO:0005576">
    <property type="term" value="C:extracellular region"/>
    <property type="evidence" value="ECO:0007669"/>
    <property type="project" value="UniProtKB-SubCell"/>
</dbReference>
<dbReference type="PRINTS" id="PR00133">
    <property type="entry name" value="GLHYDRLASE3"/>
</dbReference>
<keyword evidence="6" id="KW-0732">Signal</keyword>
<reference evidence="15" key="1">
    <citation type="journal article" date="2021" name="Nat. Commun.">
        <title>Genetic determinants of endophytism in the Arabidopsis root mycobiome.</title>
        <authorList>
            <person name="Mesny F."/>
            <person name="Miyauchi S."/>
            <person name="Thiergart T."/>
            <person name="Pickel B."/>
            <person name="Atanasova L."/>
            <person name="Karlsson M."/>
            <person name="Huettel B."/>
            <person name="Barry K.W."/>
            <person name="Haridas S."/>
            <person name="Chen C."/>
            <person name="Bauer D."/>
            <person name="Andreopoulos W."/>
            <person name="Pangilinan J."/>
            <person name="LaButti K."/>
            <person name="Riley R."/>
            <person name="Lipzen A."/>
            <person name="Clum A."/>
            <person name="Drula E."/>
            <person name="Henrissat B."/>
            <person name="Kohler A."/>
            <person name="Grigoriev I.V."/>
            <person name="Martin F.M."/>
            <person name="Hacquard S."/>
        </authorList>
    </citation>
    <scope>NUCLEOTIDE SEQUENCE</scope>
    <source>
        <strain evidence="15">MPI-CAGE-AT-0016</strain>
    </source>
</reference>
<keyword evidence="16" id="KW-1185">Reference proteome</keyword>
<dbReference type="PANTHER" id="PTHR42715:SF5">
    <property type="entry name" value="BETA-GLUCOSIDASE M-RELATED"/>
    <property type="match status" value="1"/>
</dbReference>
<dbReference type="Pfam" id="PF01915">
    <property type="entry name" value="Glyco_hydro_3_C"/>
    <property type="match status" value="1"/>
</dbReference>
<evidence type="ECO:0000256" key="5">
    <source>
        <dbReference type="ARBA" id="ARBA00022525"/>
    </source>
</evidence>
<evidence type="ECO:0000313" key="16">
    <source>
        <dbReference type="Proteomes" id="UP000813385"/>
    </source>
</evidence>
<feature type="domain" description="Fibronectin type III-like" evidence="14">
    <location>
        <begin position="654"/>
        <end position="720"/>
    </location>
</feature>
<keyword evidence="7 13" id="KW-0378">Hydrolase</keyword>
<dbReference type="SUPFAM" id="SSF52279">
    <property type="entry name" value="Beta-D-glucan exohydrolase, C-terminal domain"/>
    <property type="match status" value="1"/>
</dbReference>
<comment type="subcellular location">
    <subcellularLocation>
        <location evidence="2">Secreted</location>
    </subcellularLocation>
</comment>
<evidence type="ECO:0000256" key="11">
    <source>
        <dbReference type="ARBA" id="ARBA00023295"/>
    </source>
</evidence>
<dbReference type="InterPro" id="IPR002772">
    <property type="entry name" value="Glyco_hydro_3_C"/>
</dbReference>
<dbReference type="InterPro" id="IPR026891">
    <property type="entry name" value="Fn3-like"/>
</dbReference>
<keyword evidence="8" id="KW-0136">Cellulose degradation</keyword>
<dbReference type="Proteomes" id="UP000813385">
    <property type="component" value="Unassembled WGS sequence"/>
</dbReference>
<keyword evidence="11 13" id="KW-0326">Glycosidase</keyword>
<sequence length="1048" mass="116021">MTLEEKVNQTSGWYSVNGCTGSVYGVPRLGFDGYCFGDAGQGVRVSDLVSAWQSGQRVGASWNKDMALERGRALGAEFRRKGMGVLLSPVVGALGRFATSGRSFEVFSADPYLTGALGGLTIEGIQKAGVVASVKHFVAQEQELNRVKQETVEAVSSNIDDATMHQVYLWPFADAIRAGAGSVLCSYQRVNNSYACQNSKLLNGLLKGELGFQGFVVTDWFAAQSGVASALSGLDLMMPYDGGFWGPQLLEAVNNGSVSLLRLDDMVTRFVILRMVAAYFQTGQDQDFTPPAVGLPVDLTEPHTLIDARDPSDRPILLQGAVEAHVLLKNINNALPLKKPKIISIFGYSAKAPDRINVSPEYFSPWNFGTEAGDPEYWLSLMHAPAKDPNDYFGAFAFNGTLIGGGGSGAVAQSTTISPFHALTQRADKDMTQLYWDFRSREPRVHGNTDACIIFGDTFSGEGYDRPNLRDDYTDNLILHVAQTCSNTIVVFHNSGPRLVDNFFDHPNVTAVVFAHYPGELSGKATVRLLYGDDNFSGKLPYTVARNESDYGHLLRPERTRSGPLSDFPQSDFTEGSYIDYRHFDMYNIEPRFEFGFGLSYTTFNLTKLEVASTRSLSQYPSGRVVPGGQEDLWDALVNVTVSVSNNGEVDGAEVLQIYLGIPTGPGKQLRGFEKPTVKVGETVTVSFQLTRRDLSMWDTTAQKWQLQRGEYTVYVGTSSRILPLRDTFKLDIRCVSAYLYLGDFWDSNIMTAHLKLCSLRSLILESVGRLDEADFASYDKFVAATLQELESWKRELPDEISFDFSAGVPPKLLELPSMRSLASCYLRYHQSYIMLIRPVFFRLLAIVLGKVTDTSSIDGLLDLSCRCLEVAQCNMRIIITLSNQNLLAKYGFYESLHLFSSIKIVSLSRLVDAIRPLSLIQESQDLSLYTTARDVLLGMAMSGNLASRGHMKMLEEIEGHLDVVLQGQSRNQDQAQDAPMPNFSLEGITPWIDSIGGLDSFLNSFEFPQMPNALCSALTRQGWLGSRYRLWTVDADSFEEKKLHYGR</sequence>
<dbReference type="InterPro" id="IPR019800">
    <property type="entry name" value="Glyco_hydro_3_AS"/>
</dbReference>
<evidence type="ECO:0000256" key="1">
    <source>
        <dbReference type="ARBA" id="ARBA00000448"/>
    </source>
</evidence>
<evidence type="ECO:0000256" key="7">
    <source>
        <dbReference type="ARBA" id="ARBA00022801"/>
    </source>
</evidence>
<dbReference type="InterPro" id="IPR001764">
    <property type="entry name" value="Glyco_hydro_3_N"/>
</dbReference>
<organism evidence="15 16">
    <name type="scientific">Plectosphaerella cucumerina</name>
    <dbReference type="NCBI Taxonomy" id="40658"/>
    <lineage>
        <taxon>Eukaryota</taxon>
        <taxon>Fungi</taxon>
        <taxon>Dikarya</taxon>
        <taxon>Ascomycota</taxon>
        <taxon>Pezizomycotina</taxon>
        <taxon>Sordariomycetes</taxon>
        <taxon>Hypocreomycetidae</taxon>
        <taxon>Glomerellales</taxon>
        <taxon>Plectosphaerellaceae</taxon>
        <taxon>Plectosphaerella</taxon>
    </lineage>
</organism>
<dbReference type="CDD" id="cd12148">
    <property type="entry name" value="fungal_TF_MHR"/>
    <property type="match status" value="1"/>
</dbReference>
<dbReference type="OrthoDB" id="416222at2759"/>
<evidence type="ECO:0000313" key="15">
    <source>
        <dbReference type="EMBL" id="KAH7362376.1"/>
    </source>
</evidence>
<comment type="similarity">
    <text evidence="4 13">Belongs to the glycosyl hydrolase 3 family.</text>
</comment>
<dbReference type="Pfam" id="PF14310">
    <property type="entry name" value="Fn3-like"/>
    <property type="match status" value="1"/>
</dbReference>
<evidence type="ECO:0000256" key="8">
    <source>
        <dbReference type="ARBA" id="ARBA00023001"/>
    </source>
</evidence>
<dbReference type="EMBL" id="JAGPXD010000003">
    <property type="protein sequence ID" value="KAH7362376.1"/>
    <property type="molecule type" value="Genomic_DNA"/>
</dbReference>
<dbReference type="PROSITE" id="PS00775">
    <property type="entry name" value="GLYCOSYL_HYDROL_F3"/>
    <property type="match status" value="1"/>
</dbReference>
<evidence type="ECO:0000256" key="2">
    <source>
        <dbReference type="ARBA" id="ARBA00004613"/>
    </source>
</evidence>
<keyword evidence="5" id="KW-0964">Secreted</keyword>
<dbReference type="InterPro" id="IPR013783">
    <property type="entry name" value="Ig-like_fold"/>
</dbReference>
<comment type="catalytic activity">
    <reaction evidence="1 13">
        <text>Hydrolysis of terminal, non-reducing beta-D-glucosyl residues with release of beta-D-glucose.</text>
        <dbReference type="EC" id="3.2.1.21"/>
    </reaction>
</comment>
<evidence type="ECO:0000256" key="13">
    <source>
        <dbReference type="RuleBase" id="RU361161"/>
    </source>
</evidence>
<dbReference type="InterPro" id="IPR050288">
    <property type="entry name" value="Cellulose_deg_GH3"/>
</dbReference>